<protein>
    <submittedName>
        <fullName evidence="1">Uncharacterized protein</fullName>
    </submittedName>
</protein>
<name>I3X536_SINF2</name>
<sequence>MVGKAKKRPLGYYTYLKTLDNGGKIPTVVEVHALKADKVHSTFPELDQRQVEWFRPLKLPCVLKSPN</sequence>
<dbReference type="AlphaFoldDB" id="I3X536"/>
<dbReference type="KEGG" id="sfd:USDA257_c24160"/>
<dbReference type="PATRIC" id="fig|1185652.3.peg.2504"/>
<reference evidence="1 2" key="1">
    <citation type="journal article" date="2012" name="J. Bacteriol.">
        <title>Complete genome sequence of the broad-host-range strain Sinorhizobium fredii USDA257.</title>
        <authorList>
            <person name="Schuldes J."/>
            <person name="Rodriguez Orbegoso M."/>
            <person name="Schmeisser C."/>
            <person name="Krishnan H.B."/>
            <person name="Daniel R."/>
            <person name="Streit W.R."/>
        </authorList>
    </citation>
    <scope>NUCLEOTIDE SEQUENCE [LARGE SCALE GENOMIC DNA]</scope>
    <source>
        <strain evidence="1 2">USDA 257</strain>
    </source>
</reference>
<dbReference type="Proteomes" id="UP000006180">
    <property type="component" value="Chromosome"/>
</dbReference>
<dbReference type="STRING" id="1185652.USDA257_c24160"/>
<proteinExistence type="predicted"/>
<organism evidence="1 2">
    <name type="scientific">Sinorhizobium fredii (strain USDA 257)</name>
    <dbReference type="NCBI Taxonomy" id="1185652"/>
    <lineage>
        <taxon>Bacteria</taxon>
        <taxon>Pseudomonadati</taxon>
        <taxon>Pseudomonadota</taxon>
        <taxon>Alphaproteobacteria</taxon>
        <taxon>Hyphomicrobiales</taxon>
        <taxon>Rhizobiaceae</taxon>
        <taxon>Sinorhizobium/Ensifer group</taxon>
        <taxon>Sinorhizobium</taxon>
    </lineage>
</organism>
<gene>
    <name evidence="1" type="ORF">USDA257_c24160</name>
</gene>
<dbReference type="HOGENOM" id="CLU_2810120_0_0_5"/>
<dbReference type="EMBL" id="CP003563">
    <property type="protein sequence ID" value="AFL50992.1"/>
    <property type="molecule type" value="Genomic_DNA"/>
</dbReference>
<accession>I3X536</accession>
<evidence type="ECO:0000313" key="1">
    <source>
        <dbReference type="EMBL" id="AFL50992.1"/>
    </source>
</evidence>
<evidence type="ECO:0000313" key="2">
    <source>
        <dbReference type="Proteomes" id="UP000006180"/>
    </source>
</evidence>